<dbReference type="RefSeq" id="WP_135399295.1">
    <property type="nucleotide sequence ID" value="NZ_SRMB01000009.1"/>
</dbReference>
<gene>
    <name evidence="1" type="ORF">E5K02_25225</name>
</gene>
<organism evidence="1 2">
    <name type="scientific">Hymenobacter metallicola</name>
    <dbReference type="NCBI Taxonomy" id="2563114"/>
    <lineage>
        <taxon>Bacteria</taxon>
        <taxon>Pseudomonadati</taxon>
        <taxon>Bacteroidota</taxon>
        <taxon>Cytophagia</taxon>
        <taxon>Cytophagales</taxon>
        <taxon>Hymenobacteraceae</taxon>
        <taxon>Hymenobacter</taxon>
    </lineage>
</organism>
<sequence>MLRSPHTFLTLPVEQQLTVLWAEGIFLAARWEAHNRVYLYYLGSFFTEVSCDQRQRNRLSTRACTTGECLTEYASDVQLDDLLLP</sequence>
<accession>A0A4Z0PUF3</accession>
<dbReference type="AlphaFoldDB" id="A0A4Z0PUF3"/>
<protein>
    <submittedName>
        <fullName evidence="1">Uncharacterized protein</fullName>
    </submittedName>
</protein>
<reference evidence="1 2" key="1">
    <citation type="submission" date="2019-04" db="EMBL/GenBank/DDBJ databases">
        <authorList>
            <person name="Feng G."/>
            <person name="Zhang J."/>
            <person name="Zhu H."/>
        </authorList>
    </citation>
    <scope>NUCLEOTIDE SEQUENCE [LARGE SCALE GENOMIC DNA]</scope>
    <source>
        <strain evidence="1 2">9PBR-1</strain>
    </source>
</reference>
<dbReference type="EMBL" id="SRMB01000009">
    <property type="protein sequence ID" value="TGE20906.1"/>
    <property type="molecule type" value="Genomic_DNA"/>
</dbReference>
<evidence type="ECO:0000313" key="1">
    <source>
        <dbReference type="EMBL" id="TGE20906.1"/>
    </source>
</evidence>
<comment type="caution">
    <text evidence="1">The sequence shown here is derived from an EMBL/GenBank/DDBJ whole genome shotgun (WGS) entry which is preliminary data.</text>
</comment>
<proteinExistence type="predicted"/>
<dbReference type="OrthoDB" id="886795at2"/>
<evidence type="ECO:0000313" key="2">
    <source>
        <dbReference type="Proteomes" id="UP000298471"/>
    </source>
</evidence>
<dbReference type="Proteomes" id="UP000298471">
    <property type="component" value="Unassembled WGS sequence"/>
</dbReference>
<name>A0A4Z0PUF3_9BACT</name>
<keyword evidence="2" id="KW-1185">Reference proteome</keyword>